<organism evidence="9 10">
    <name type="scientific">Jannaschia faecimaris</name>
    <dbReference type="NCBI Taxonomy" id="1244108"/>
    <lineage>
        <taxon>Bacteria</taxon>
        <taxon>Pseudomonadati</taxon>
        <taxon>Pseudomonadota</taxon>
        <taxon>Alphaproteobacteria</taxon>
        <taxon>Rhodobacterales</taxon>
        <taxon>Roseobacteraceae</taxon>
        <taxon>Jannaschia</taxon>
    </lineage>
</organism>
<evidence type="ECO:0000256" key="7">
    <source>
        <dbReference type="HAMAP-Rule" id="MF_01008"/>
    </source>
</evidence>
<evidence type="ECO:0000256" key="3">
    <source>
        <dbReference type="ARBA" id="ARBA00022737"/>
    </source>
</evidence>
<dbReference type="Proteomes" id="UP000198914">
    <property type="component" value="Unassembled WGS sequence"/>
</dbReference>
<dbReference type="SUPFAM" id="SSF89447">
    <property type="entry name" value="AbrB/MazE/MraZ-like"/>
    <property type="match status" value="1"/>
</dbReference>
<evidence type="ECO:0000313" key="9">
    <source>
        <dbReference type="EMBL" id="SDZ51464.1"/>
    </source>
</evidence>
<dbReference type="CDD" id="cd16320">
    <property type="entry name" value="MraZ_N"/>
    <property type="match status" value="1"/>
</dbReference>
<keyword evidence="2 7" id="KW-0963">Cytoplasm</keyword>
<keyword evidence="10" id="KW-1185">Reference proteome</keyword>
<evidence type="ECO:0000256" key="5">
    <source>
        <dbReference type="ARBA" id="ARBA00023125"/>
    </source>
</evidence>
<dbReference type="GO" id="GO:0003700">
    <property type="term" value="F:DNA-binding transcription factor activity"/>
    <property type="evidence" value="ECO:0007669"/>
    <property type="project" value="UniProtKB-UniRule"/>
</dbReference>
<sequence>MEQRFRGTSTHKVDAKGRVSIPADFRRVLDACDPGRDGGVNPRLVLCFGDPRFPYFTAYTIEGVAEIGEMIEDMDEGDPHREALEDYFYSDAETVGIDDSGRLILNAGLRARIGVTDQATFAGKGKTFRIYSPAAPEQATSRLGSVLAELPENVPITSLLPKKRRTPE</sequence>
<evidence type="ECO:0000259" key="8">
    <source>
        <dbReference type="PROSITE" id="PS51740"/>
    </source>
</evidence>
<keyword evidence="3" id="KW-0677">Repeat</keyword>
<comment type="subunit">
    <text evidence="7">Forms oligomers.</text>
</comment>
<name>A0A1H3TMJ0_9RHOB</name>
<gene>
    <name evidence="7" type="primary">mraZ</name>
    <name evidence="9" type="ORF">SAMN05444004_11852</name>
</gene>
<evidence type="ECO:0000256" key="2">
    <source>
        <dbReference type="ARBA" id="ARBA00022490"/>
    </source>
</evidence>
<dbReference type="OrthoDB" id="9807753at2"/>
<dbReference type="GO" id="GO:0000976">
    <property type="term" value="F:transcription cis-regulatory region binding"/>
    <property type="evidence" value="ECO:0007669"/>
    <property type="project" value="TreeGrafter"/>
</dbReference>
<evidence type="ECO:0000256" key="1">
    <source>
        <dbReference type="ARBA" id="ARBA00013860"/>
    </source>
</evidence>
<dbReference type="GO" id="GO:2000143">
    <property type="term" value="P:negative regulation of DNA-templated transcription initiation"/>
    <property type="evidence" value="ECO:0007669"/>
    <property type="project" value="TreeGrafter"/>
</dbReference>
<evidence type="ECO:0000313" key="10">
    <source>
        <dbReference type="Proteomes" id="UP000198914"/>
    </source>
</evidence>
<dbReference type="PANTHER" id="PTHR34701">
    <property type="entry name" value="TRANSCRIPTIONAL REGULATOR MRAZ"/>
    <property type="match status" value="1"/>
</dbReference>
<dbReference type="InterPro" id="IPR038619">
    <property type="entry name" value="MraZ_sf"/>
</dbReference>
<proteinExistence type="inferred from homology"/>
<dbReference type="EMBL" id="FNPX01000018">
    <property type="protein sequence ID" value="SDZ51464.1"/>
    <property type="molecule type" value="Genomic_DNA"/>
</dbReference>
<dbReference type="AlphaFoldDB" id="A0A1H3TMJ0"/>
<dbReference type="GO" id="GO:0009295">
    <property type="term" value="C:nucleoid"/>
    <property type="evidence" value="ECO:0007669"/>
    <property type="project" value="UniProtKB-SubCell"/>
</dbReference>
<evidence type="ECO:0000256" key="6">
    <source>
        <dbReference type="ARBA" id="ARBA00023163"/>
    </source>
</evidence>
<dbReference type="GO" id="GO:0005737">
    <property type="term" value="C:cytoplasm"/>
    <property type="evidence" value="ECO:0007669"/>
    <property type="project" value="UniProtKB-UniRule"/>
</dbReference>
<dbReference type="Pfam" id="PF02381">
    <property type="entry name" value="MraZ"/>
    <property type="match status" value="2"/>
</dbReference>
<keyword evidence="4 7" id="KW-0805">Transcription regulation</keyword>
<dbReference type="PROSITE" id="PS51740">
    <property type="entry name" value="SPOVT_ABRB"/>
    <property type="match status" value="2"/>
</dbReference>
<dbReference type="InterPro" id="IPR003444">
    <property type="entry name" value="MraZ"/>
</dbReference>
<feature type="domain" description="SpoVT-AbrB" evidence="8">
    <location>
        <begin position="92"/>
        <end position="135"/>
    </location>
</feature>
<dbReference type="STRING" id="1244108.SAMN05444004_11852"/>
<dbReference type="InterPro" id="IPR037914">
    <property type="entry name" value="SpoVT-AbrB_sf"/>
</dbReference>
<dbReference type="PANTHER" id="PTHR34701:SF1">
    <property type="entry name" value="TRANSCRIPTIONAL REGULATOR MRAZ"/>
    <property type="match status" value="1"/>
</dbReference>
<keyword evidence="6 7" id="KW-0804">Transcription</keyword>
<reference evidence="10" key="1">
    <citation type="submission" date="2016-10" db="EMBL/GenBank/DDBJ databases">
        <authorList>
            <person name="Varghese N."/>
            <person name="Submissions S."/>
        </authorList>
    </citation>
    <scope>NUCLEOTIDE SEQUENCE [LARGE SCALE GENOMIC DNA]</scope>
    <source>
        <strain evidence="10">DSM 100420</strain>
    </source>
</reference>
<dbReference type="InterPro" id="IPR020603">
    <property type="entry name" value="MraZ_dom"/>
</dbReference>
<dbReference type="HAMAP" id="MF_01008">
    <property type="entry name" value="MraZ"/>
    <property type="match status" value="1"/>
</dbReference>
<keyword evidence="5 7" id="KW-0238">DNA-binding</keyword>
<evidence type="ECO:0000256" key="4">
    <source>
        <dbReference type="ARBA" id="ARBA00023015"/>
    </source>
</evidence>
<dbReference type="RefSeq" id="WP_092647480.1">
    <property type="nucleotide sequence ID" value="NZ_FNPX01000018.1"/>
</dbReference>
<dbReference type="InterPro" id="IPR007159">
    <property type="entry name" value="SpoVT-AbrB_dom"/>
</dbReference>
<comment type="subcellular location">
    <subcellularLocation>
        <location evidence="7">Cytoplasm</location>
        <location evidence="7">Nucleoid</location>
    </subcellularLocation>
</comment>
<accession>A0A1H3TMJ0</accession>
<comment type="similarity">
    <text evidence="7">Belongs to the MraZ family.</text>
</comment>
<dbReference type="InterPro" id="IPR035642">
    <property type="entry name" value="MraZ_N"/>
</dbReference>
<dbReference type="Gene3D" id="3.40.1550.20">
    <property type="entry name" value="Transcriptional regulator MraZ domain"/>
    <property type="match status" value="1"/>
</dbReference>
<feature type="domain" description="SpoVT-AbrB" evidence="8">
    <location>
        <begin position="8"/>
        <end position="51"/>
    </location>
</feature>
<protein>
    <recommendedName>
        <fullName evidence="1 7">Transcriptional regulator MraZ</fullName>
    </recommendedName>
</protein>